<evidence type="ECO:0000256" key="1">
    <source>
        <dbReference type="SAM" id="SignalP"/>
    </source>
</evidence>
<dbReference type="EMBL" id="CP123504">
    <property type="protein sequence ID" value="WGM01215.1"/>
    <property type="molecule type" value="Genomic_DNA"/>
</dbReference>
<dbReference type="EMBL" id="CP038613">
    <property type="protein sequence ID" value="QBY45217.1"/>
    <property type="molecule type" value="Genomic_DNA"/>
</dbReference>
<evidence type="ECO:0000313" key="7">
    <source>
        <dbReference type="Proteomes" id="UP001177592"/>
    </source>
</evidence>
<protein>
    <submittedName>
        <fullName evidence="2">Uncharacterized protein</fullName>
    </submittedName>
</protein>
<reference evidence="2" key="1">
    <citation type="journal article" date="2010" name="Insect Mol. Biol.">
        <title>The draft genome sequence of Arsenophonus nasoniae, son-killer bacterium of Nasonia vitripennis, reveals genes associated with virulence and symbiosis.</title>
        <authorList>
            <person name="Wilkes T."/>
            <person name="Darby A.C."/>
            <person name="Choi J."/>
            <person name="Colborne J.K."/>
            <person name="Werren J.H."/>
            <person name="Hurst G.D.D."/>
        </authorList>
    </citation>
    <scope>NUCLEOTIDE SEQUENCE</scope>
</reference>
<keyword evidence="1" id="KW-0732">Signal</keyword>
<evidence type="ECO:0000313" key="6">
    <source>
        <dbReference type="Proteomes" id="UP000295134"/>
    </source>
</evidence>
<dbReference type="RefSeq" id="WP_026823546.1">
    <property type="nucleotide sequence ID" value="NZ_CP038613.1"/>
</dbReference>
<dbReference type="EMBL" id="CP123523">
    <property type="protein sequence ID" value="WGM05401.1"/>
    <property type="molecule type" value="Genomic_DNA"/>
</dbReference>
<gene>
    <name evidence="2" type="ORF">ARN_04470</name>
    <name evidence="3" type="ORF">ArsFIN_38140</name>
    <name evidence="4" type="ORF">QE210_15545</name>
    <name evidence="5" type="ORF">QE258_18160</name>
</gene>
<dbReference type="Proteomes" id="UP001177595">
    <property type="component" value="Chromosome"/>
</dbReference>
<reference evidence="3 6" key="2">
    <citation type="submission" date="2019-03" db="EMBL/GenBank/DDBJ databases">
        <title>Long-read sequencing reveals hyperdense prophage content in a complex bacterial symbiont genome.</title>
        <authorList>
            <person name="Frost C.L."/>
            <person name="Siozios S."/>
            <person name="Nadal-Jimenez P."/>
            <person name="Brockhurst M.A."/>
            <person name="King K.C."/>
            <person name="Darby A.C."/>
            <person name="Hurst G.D.D."/>
        </authorList>
    </citation>
    <scope>NUCLEOTIDE SEQUENCE [LARGE SCALE GENOMIC DNA]</scope>
    <source>
        <strain evidence="3 6">FIN</strain>
    </source>
</reference>
<reference evidence="4" key="3">
    <citation type="submission" date="2023-04" db="EMBL/GenBank/DDBJ databases">
        <title>Genome dynamics across the evolutionary transition to endosymbiosis.</title>
        <authorList>
            <person name="Siozios S."/>
            <person name="Nadal-Jimenez P."/>
            <person name="Azagi T."/>
            <person name="Sprong H."/>
            <person name="Frost C.L."/>
            <person name="Parratt S.R."/>
            <person name="Taylor G."/>
            <person name="Brettell L."/>
            <person name="Lew K.C."/>
            <person name="Croft L."/>
            <person name="King K.C."/>
            <person name="Brockhurst M.A."/>
            <person name="Hypsa V."/>
            <person name="Novakova E."/>
            <person name="Darby A.C."/>
            <person name="Hurst G.D.D."/>
        </authorList>
    </citation>
    <scope>NUCLEOTIDE SEQUENCE</scope>
    <source>
        <strain evidence="5">ANv_CAN</strain>
        <strain evidence="4">APv</strain>
    </source>
</reference>
<keyword evidence="7" id="KW-1185">Reference proteome</keyword>
<dbReference type="Proteomes" id="UP001177592">
    <property type="component" value="Chromosome"/>
</dbReference>
<accession>D2TWL3</accession>
<evidence type="ECO:0000313" key="4">
    <source>
        <dbReference type="EMBL" id="WGM01215.1"/>
    </source>
</evidence>
<feature type="chain" id="PRO_5044729552" evidence="1">
    <location>
        <begin position="23"/>
        <end position="67"/>
    </location>
</feature>
<organism evidence="2">
    <name type="scientific">Arsenophonus nasoniae</name>
    <name type="common">son-killer infecting Nasonia vitripennis</name>
    <dbReference type="NCBI Taxonomy" id="638"/>
    <lineage>
        <taxon>Bacteria</taxon>
        <taxon>Pseudomonadati</taxon>
        <taxon>Pseudomonadota</taxon>
        <taxon>Gammaproteobacteria</taxon>
        <taxon>Enterobacterales</taxon>
        <taxon>Morganellaceae</taxon>
        <taxon>Arsenophonus</taxon>
    </lineage>
</organism>
<evidence type="ECO:0000313" key="5">
    <source>
        <dbReference type="EMBL" id="WGM05401.1"/>
    </source>
</evidence>
<dbReference type="KEGG" id="ans:ArsFIN_38140"/>
<dbReference type="AlphaFoldDB" id="D2TWL3"/>
<evidence type="ECO:0000313" key="3">
    <source>
        <dbReference type="EMBL" id="QBY45217.1"/>
    </source>
</evidence>
<sequence>MNKLGKVLMTLFFIAASDFTFANPTDLIAPDLNDLPLNLPDPCIELCDKNRYIPCSKMEINLSTLDK</sequence>
<evidence type="ECO:0000313" key="2">
    <source>
        <dbReference type="EMBL" id="CBA71768.1"/>
    </source>
</evidence>
<dbReference type="GeneID" id="96878703"/>
<name>D2TWL3_9GAMM</name>
<dbReference type="EMBL" id="FN545159">
    <property type="protein sequence ID" value="CBA71768.1"/>
    <property type="molecule type" value="Genomic_DNA"/>
</dbReference>
<proteinExistence type="predicted"/>
<feature type="signal peptide" evidence="1">
    <location>
        <begin position="1"/>
        <end position="22"/>
    </location>
</feature>
<dbReference type="Proteomes" id="UP000295134">
    <property type="component" value="Chromosome"/>
</dbReference>